<feature type="transmembrane region" description="Helical" evidence="6">
    <location>
        <begin position="246"/>
        <end position="264"/>
    </location>
</feature>
<dbReference type="PANTHER" id="PTHR30482">
    <property type="entry name" value="HIGH-AFFINITY BRANCHED-CHAIN AMINO ACID TRANSPORT SYSTEM PERMEASE"/>
    <property type="match status" value="1"/>
</dbReference>
<evidence type="ECO:0000256" key="2">
    <source>
        <dbReference type="ARBA" id="ARBA00022475"/>
    </source>
</evidence>
<evidence type="ECO:0000256" key="5">
    <source>
        <dbReference type="ARBA" id="ARBA00023136"/>
    </source>
</evidence>
<comment type="caution">
    <text evidence="7">The sequence shown here is derived from an EMBL/GenBank/DDBJ whole genome shotgun (WGS) entry which is preliminary data.</text>
</comment>
<keyword evidence="5 6" id="KW-0472">Membrane</keyword>
<dbReference type="InterPro" id="IPR001851">
    <property type="entry name" value="ABC_transp_permease"/>
</dbReference>
<feature type="transmembrane region" description="Helical" evidence="6">
    <location>
        <begin position="12"/>
        <end position="33"/>
    </location>
</feature>
<evidence type="ECO:0008006" key="9">
    <source>
        <dbReference type="Google" id="ProtNLM"/>
    </source>
</evidence>
<feature type="transmembrane region" description="Helical" evidence="6">
    <location>
        <begin position="165"/>
        <end position="184"/>
    </location>
</feature>
<accession>A0ABP7G852</accession>
<protein>
    <recommendedName>
        <fullName evidence="9">Branched-chain amino acid ABC transporter permease</fullName>
    </recommendedName>
</protein>
<feature type="transmembrane region" description="Helical" evidence="6">
    <location>
        <begin position="271"/>
        <end position="290"/>
    </location>
</feature>
<evidence type="ECO:0000256" key="1">
    <source>
        <dbReference type="ARBA" id="ARBA00004651"/>
    </source>
</evidence>
<feature type="transmembrane region" description="Helical" evidence="6">
    <location>
        <begin position="214"/>
        <end position="234"/>
    </location>
</feature>
<dbReference type="PANTHER" id="PTHR30482:SF10">
    <property type="entry name" value="HIGH-AFFINITY BRANCHED-CHAIN AMINO ACID TRANSPORT PROTEIN BRAE"/>
    <property type="match status" value="1"/>
</dbReference>
<evidence type="ECO:0000256" key="4">
    <source>
        <dbReference type="ARBA" id="ARBA00022989"/>
    </source>
</evidence>
<feature type="transmembrane region" description="Helical" evidence="6">
    <location>
        <begin position="39"/>
        <end position="57"/>
    </location>
</feature>
<evidence type="ECO:0000256" key="3">
    <source>
        <dbReference type="ARBA" id="ARBA00022692"/>
    </source>
</evidence>
<dbReference type="CDD" id="cd06581">
    <property type="entry name" value="TM_PBP1_LivM_like"/>
    <property type="match status" value="1"/>
</dbReference>
<feature type="transmembrane region" description="Helical" evidence="6">
    <location>
        <begin position="69"/>
        <end position="87"/>
    </location>
</feature>
<reference evidence="8" key="1">
    <citation type="journal article" date="2019" name="Int. J. Syst. Evol. Microbiol.">
        <title>The Global Catalogue of Microorganisms (GCM) 10K type strain sequencing project: providing services to taxonomists for standard genome sequencing and annotation.</title>
        <authorList>
            <consortium name="The Broad Institute Genomics Platform"/>
            <consortium name="The Broad Institute Genome Sequencing Center for Infectious Disease"/>
            <person name="Wu L."/>
            <person name="Ma J."/>
        </authorList>
    </citation>
    <scope>NUCLEOTIDE SEQUENCE [LARGE SCALE GENOMIC DNA]</scope>
    <source>
        <strain evidence="8">JCM 16950</strain>
    </source>
</reference>
<evidence type="ECO:0000313" key="7">
    <source>
        <dbReference type="EMBL" id="GAA3756296.1"/>
    </source>
</evidence>
<feature type="transmembrane region" description="Helical" evidence="6">
    <location>
        <begin position="296"/>
        <end position="313"/>
    </location>
</feature>
<keyword evidence="4 6" id="KW-1133">Transmembrane helix</keyword>
<keyword evidence="3 6" id="KW-0812">Transmembrane</keyword>
<sequence>MSTSALRVRPVLGPVRWIVAAVIFILLGLLPLVLTDLTFFVQTVLAAVVVTGLSLFMGYAGQVSLGQSAFVAIGGLTVATLTVNLGWPPLLTLVLAPVLGAIVAALIGWPLLRLRGHYLAFGTLAVLLILQTVMATVPFLGGGVGIFGIPPLSVGPIVLSGQLPYAYLALVVLAAAMVTAHNLVNSRFGRGIRALAGSETAAASSGVSVLRSKIVVFAIAGAFAGLAGGIGAFFTPFVSQDTYPPLASFGYVIMAMVGGLGTLWGGVVGAVAISLWLQLLSALATLPGLPPTAGPILQYAGYGIVLVVFLLLLPRGIVPSVAGAASWWRSRRRPPAAGGAVRHEELTADVH</sequence>
<dbReference type="Pfam" id="PF02653">
    <property type="entry name" value="BPD_transp_2"/>
    <property type="match status" value="1"/>
</dbReference>
<comment type="subcellular location">
    <subcellularLocation>
        <location evidence="1">Cell membrane</location>
        <topology evidence="1">Multi-pass membrane protein</topology>
    </subcellularLocation>
</comment>
<name>A0ABP7G852_9MICO</name>
<keyword evidence="2" id="KW-1003">Cell membrane</keyword>
<keyword evidence="8" id="KW-1185">Reference proteome</keyword>
<gene>
    <name evidence="7" type="ORF">GCM10022240_06400</name>
</gene>
<dbReference type="InterPro" id="IPR043428">
    <property type="entry name" value="LivM-like"/>
</dbReference>
<feature type="transmembrane region" description="Helical" evidence="6">
    <location>
        <begin position="93"/>
        <end position="112"/>
    </location>
</feature>
<proteinExistence type="predicted"/>
<dbReference type="Proteomes" id="UP001500540">
    <property type="component" value="Unassembled WGS sequence"/>
</dbReference>
<feature type="transmembrane region" description="Helical" evidence="6">
    <location>
        <begin position="124"/>
        <end position="149"/>
    </location>
</feature>
<evidence type="ECO:0000313" key="8">
    <source>
        <dbReference type="Proteomes" id="UP001500540"/>
    </source>
</evidence>
<dbReference type="EMBL" id="BAABAF010000002">
    <property type="protein sequence ID" value="GAA3756296.1"/>
    <property type="molecule type" value="Genomic_DNA"/>
</dbReference>
<evidence type="ECO:0000256" key="6">
    <source>
        <dbReference type="SAM" id="Phobius"/>
    </source>
</evidence>
<organism evidence="7 8">
    <name type="scientific">Microbacterium kribbense</name>
    <dbReference type="NCBI Taxonomy" id="433645"/>
    <lineage>
        <taxon>Bacteria</taxon>
        <taxon>Bacillati</taxon>
        <taxon>Actinomycetota</taxon>
        <taxon>Actinomycetes</taxon>
        <taxon>Micrococcales</taxon>
        <taxon>Microbacteriaceae</taxon>
        <taxon>Microbacterium</taxon>
    </lineage>
</organism>
<dbReference type="RefSeq" id="WP_344780461.1">
    <property type="nucleotide sequence ID" value="NZ_BAABAF010000002.1"/>
</dbReference>